<evidence type="ECO:0000313" key="11">
    <source>
        <dbReference type="Proteomes" id="UP000001072"/>
    </source>
</evidence>
<dbReference type="InterPro" id="IPR036188">
    <property type="entry name" value="FAD/NAD-bd_sf"/>
</dbReference>
<dbReference type="PIRSF" id="PIRSF036292">
    <property type="entry name" value="Prenylcysteine_oxidase"/>
    <property type="match status" value="1"/>
</dbReference>
<keyword evidence="7" id="KW-0325">Glycoprotein</keyword>
<comment type="cofactor">
    <cofactor evidence="1">
        <name>FAD</name>
        <dbReference type="ChEBI" id="CHEBI:57692"/>
    </cofactor>
</comment>
<proteinExistence type="inferred from homology"/>
<keyword evidence="3" id="KW-0285">Flavoprotein</keyword>
<feature type="domain" description="Prenylcysteine lyase" evidence="9">
    <location>
        <begin position="156"/>
        <end position="526"/>
    </location>
</feature>
<dbReference type="Pfam" id="PF07156">
    <property type="entry name" value="Prenylcys_lyase"/>
    <property type="match status" value="1"/>
</dbReference>
<dbReference type="GO" id="GO:0030327">
    <property type="term" value="P:prenylated protein catabolic process"/>
    <property type="evidence" value="ECO:0007669"/>
    <property type="project" value="TreeGrafter"/>
</dbReference>
<keyword evidence="6" id="KW-0560">Oxidoreductase</keyword>
<evidence type="ECO:0000256" key="4">
    <source>
        <dbReference type="ARBA" id="ARBA00022729"/>
    </source>
</evidence>
<dbReference type="Gene3D" id="3.50.50.60">
    <property type="entry name" value="FAD/NAD(P)-binding domain"/>
    <property type="match status" value="1"/>
</dbReference>
<evidence type="ECO:0000256" key="3">
    <source>
        <dbReference type="ARBA" id="ARBA00022630"/>
    </source>
</evidence>
<evidence type="ECO:0000259" key="9">
    <source>
        <dbReference type="Pfam" id="PF07156"/>
    </source>
</evidence>
<protein>
    <recommendedName>
        <fullName evidence="9">Prenylcysteine lyase domain-containing protein</fullName>
    </recommendedName>
</protein>
<sequence length="538" mass="59483">MPPPSSFTQLVVVALLGSCFIFLSSSSNKPQSQITFSTPSQSVEATTSMFRIAIIGAGAAGTSTSFFLSHLLQSSNQAHQLSTEIFENSTYIGGRSTIIYPFDSELFEPIESGASIFVKSNLNLNKAIKQFKLKLKTFDENDGGNLGIWDGTEFAFRETGQSWLDTAKMFWRYGRAPYQLNGIKDEMIDRYKAIYESEFITKGPYYNLSAWAEASQLAGLLPLSGSKKLIEEQGINVQAVNELAAVACRVNYGQDISDIHALGTLVSLAGSDGMSVKGGNRQIFEKFAIESGATVHLAHQVTRISKVKPLNAVTDERSKYTISYRDANNHSLTSESGPFDAVIIAAPFHQTGIEFDTADVSSKIPNQPYVHLHVTFVITNATTPSGKFFGLPAEEEMPKTIYSTMMRNVLGKGQRPIFNSLSYLRNMGPKVGVIGDLHIVKLFSEATLSTETLGEIFNLPQNLIWVKRIEWDAYPVLNPIVDVNQLAPMKLDEGLYYINGFERLMSTMETETLAAWNVADMISKDLWNFHANQSWASE</sequence>
<dbReference type="GO" id="GO:0030328">
    <property type="term" value="P:prenylcysteine catabolic process"/>
    <property type="evidence" value="ECO:0007669"/>
    <property type="project" value="InterPro"/>
</dbReference>
<gene>
    <name evidence="10" type="ORF">MELLADRAFT_79816</name>
</gene>
<dbReference type="AlphaFoldDB" id="F4SCI2"/>
<evidence type="ECO:0000256" key="1">
    <source>
        <dbReference type="ARBA" id="ARBA00001974"/>
    </source>
</evidence>
<dbReference type="SUPFAM" id="SSF51905">
    <property type="entry name" value="FAD/NAD(P)-binding domain"/>
    <property type="match status" value="1"/>
</dbReference>
<keyword evidence="4 8" id="KW-0732">Signal</keyword>
<name>F4SCI2_MELLP</name>
<keyword evidence="5" id="KW-0274">FAD</keyword>
<feature type="signal peptide" evidence="8">
    <location>
        <begin position="1"/>
        <end position="26"/>
    </location>
</feature>
<dbReference type="InterPro" id="IPR017046">
    <property type="entry name" value="Prenylcysteine_Oxase1"/>
</dbReference>
<dbReference type="GO" id="GO:0001735">
    <property type="term" value="F:prenylcysteine oxidase activity"/>
    <property type="evidence" value="ECO:0007669"/>
    <property type="project" value="InterPro"/>
</dbReference>
<evidence type="ECO:0000256" key="2">
    <source>
        <dbReference type="ARBA" id="ARBA00009967"/>
    </source>
</evidence>
<dbReference type="GeneID" id="18933319"/>
<evidence type="ECO:0000256" key="6">
    <source>
        <dbReference type="ARBA" id="ARBA00023002"/>
    </source>
</evidence>
<dbReference type="PANTHER" id="PTHR15944">
    <property type="entry name" value="FARNESYLCYSTEINE LYASE"/>
    <property type="match status" value="1"/>
</dbReference>
<dbReference type="STRING" id="747676.F4SCI2"/>
<comment type="similarity">
    <text evidence="2">Belongs to the prenylcysteine oxidase family.</text>
</comment>
<evidence type="ECO:0000256" key="8">
    <source>
        <dbReference type="SAM" id="SignalP"/>
    </source>
</evidence>
<reference evidence="11" key="1">
    <citation type="journal article" date="2011" name="Proc. Natl. Acad. Sci. U.S.A.">
        <title>Obligate biotrophy features unraveled by the genomic analysis of rust fungi.</title>
        <authorList>
            <person name="Duplessis S."/>
            <person name="Cuomo C.A."/>
            <person name="Lin Y.-C."/>
            <person name="Aerts A."/>
            <person name="Tisserant E."/>
            <person name="Veneault-Fourrey C."/>
            <person name="Joly D.L."/>
            <person name="Hacquard S."/>
            <person name="Amselem J."/>
            <person name="Cantarel B.L."/>
            <person name="Chiu R."/>
            <person name="Coutinho P.M."/>
            <person name="Feau N."/>
            <person name="Field M."/>
            <person name="Frey P."/>
            <person name="Gelhaye E."/>
            <person name="Goldberg J."/>
            <person name="Grabherr M.G."/>
            <person name="Kodira C.D."/>
            <person name="Kohler A."/>
            <person name="Kuees U."/>
            <person name="Lindquist E.A."/>
            <person name="Lucas S.M."/>
            <person name="Mago R."/>
            <person name="Mauceli E."/>
            <person name="Morin E."/>
            <person name="Murat C."/>
            <person name="Pangilinan J.L."/>
            <person name="Park R."/>
            <person name="Pearson M."/>
            <person name="Quesneville H."/>
            <person name="Rouhier N."/>
            <person name="Sakthikumar S."/>
            <person name="Salamov A.A."/>
            <person name="Schmutz J."/>
            <person name="Selles B."/>
            <person name="Shapiro H."/>
            <person name="Tanguay P."/>
            <person name="Tuskan G.A."/>
            <person name="Henrissat B."/>
            <person name="Van de Peer Y."/>
            <person name="Rouze P."/>
            <person name="Ellis J.G."/>
            <person name="Dodds P.N."/>
            <person name="Schein J.E."/>
            <person name="Zhong S."/>
            <person name="Hamelin R.C."/>
            <person name="Grigoriev I.V."/>
            <person name="Szabo L.J."/>
            <person name="Martin F."/>
        </authorList>
    </citation>
    <scope>NUCLEOTIDE SEQUENCE [LARGE SCALE GENOMIC DNA]</scope>
    <source>
        <strain evidence="11">98AG31 / pathotype 3-4-7</strain>
    </source>
</reference>
<dbReference type="VEuPathDB" id="FungiDB:MELLADRAFT_79816"/>
<dbReference type="InParanoid" id="F4SCI2"/>
<evidence type="ECO:0000313" key="10">
    <source>
        <dbReference type="EMBL" id="EGF97645.1"/>
    </source>
</evidence>
<dbReference type="EMBL" id="GL883209">
    <property type="protein sequence ID" value="EGF97645.1"/>
    <property type="molecule type" value="Genomic_DNA"/>
</dbReference>
<evidence type="ECO:0000256" key="7">
    <source>
        <dbReference type="ARBA" id="ARBA00023180"/>
    </source>
</evidence>
<keyword evidence="11" id="KW-1185">Reference proteome</keyword>
<dbReference type="OrthoDB" id="437369at2759"/>
<feature type="chain" id="PRO_5003316030" description="Prenylcysteine lyase domain-containing protein" evidence="8">
    <location>
        <begin position="27"/>
        <end position="538"/>
    </location>
</feature>
<organism evidence="11">
    <name type="scientific">Melampsora larici-populina (strain 98AG31 / pathotype 3-4-7)</name>
    <name type="common">Poplar leaf rust fungus</name>
    <dbReference type="NCBI Taxonomy" id="747676"/>
    <lineage>
        <taxon>Eukaryota</taxon>
        <taxon>Fungi</taxon>
        <taxon>Dikarya</taxon>
        <taxon>Basidiomycota</taxon>
        <taxon>Pucciniomycotina</taxon>
        <taxon>Pucciniomycetes</taxon>
        <taxon>Pucciniales</taxon>
        <taxon>Melampsoraceae</taxon>
        <taxon>Melampsora</taxon>
    </lineage>
</organism>
<dbReference type="HOGENOM" id="CLU_021176_0_0_1"/>
<dbReference type="eggNOG" id="ENOG502QSHJ">
    <property type="taxonomic scope" value="Eukaryota"/>
</dbReference>
<dbReference type="RefSeq" id="XP_007419088.1">
    <property type="nucleotide sequence ID" value="XM_007419026.1"/>
</dbReference>
<dbReference type="Pfam" id="PF13450">
    <property type="entry name" value="NAD_binding_8"/>
    <property type="match status" value="1"/>
</dbReference>
<evidence type="ECO:0000256" key="5">
    <source>
        <dbReference type="ARBA" id="ARBA00022827"/>
    </source>
</evidence>
<dbReference type="InterPro" id="IPR010795">
    <property type="entry name" value="Prenylcys_lyase"/>
</dbReference>
<accession>F4SCI2</accession>
<dbReference type="PANTHER" id="PTHR15944:SF0">
    <property type="entry name" value="PRENYLCYSTEINE LYASE DOMAIN-CONTAINING PROTEIN"/>
    <property type="match status" value="1"/>
</dbReference>
<dbReference type="KEGG" id="mlr:MELLADRAFT_79816"/>
<dbReference type="Proteomes" id="UP000001072">
    <property type="component" value="Unassembled WGS sequence"/>
</dbReference>